<dbReference type="CDD" id="cd00038">
    <property type="entry name" value="CAP_ED"/>
    <property type="match status" value="1"/>
</dbReference>
<dbReference type="Gene3D" id="2.60.120.10">
    <property type="entry name" value="Jelly Rolls"/>
    <property type="match status" value="1"/>
</dbReference>
<proteinExistence type="predicted"/>
<dbReference type="Pfam" id="PF13545">
    <property type="entry name" value="HTH_Crp_2"/>
    <property type="match status" value="1"/>
</dbReference>
<dbReference type="AlphaFoldDB" id="A0A2S4JI33"/>
<comment type="caution">
    <text evidence="6">The sequence shown here is derived from an EMBL/GenBank/DDBJ whole genome shotgun (WGS) entry which is preliminary data.</text>
</comment>
<dbReference type="InterPro" id="IPR012318">
    <property type="entry name" value="HTH_CRP"/>
</dbReference>
<dbReference type="InterPro" id="IPR036390">
    <property type="entry name" value="WH_DNA-bd_sf"/>
</dbReference>
<dbReference type="PROSITE" id="PS50042">
    <property type="entry name" value="CNMP_BINDING_3"/>
    <property type="match status" value="1"/>
</dbReference>
<gene>
    <name evidence="6" type="ORF">AU468_10615</name>
</gene>
<keyword evidence="2" id="KW-0238">DNA-binding</keyword>
<dbReference type="SUPFAM" id="SSF51206">
    <property type="entry name" value="cAMP-binding domain-like"/>
    <property type="match status" value="1"/>
</dbReference>
<dbReference type="OrthoDB" id="3176638at2"/>
<evidence type="ECO:0000256" key="1">
    <source>
        <dbReference type="ARBA" id="ARBA00023015"/>
    </source>
</evidence>
<dbReference type="SUPFAM" id="SSF46785">
    <property type="entry name" value="Winged helix' DNA-binding domain"/>
    <property type="match status" value="1"/>
</dbReference>
<dbReference type="InterPro" id="IPR000595">
    <property type="entry name" value="cNMP-bd_dom"/>
</dbReference>
<dbReference type="SMART" id="SM00100">
    <property type="entry name" value="cNMP"/>
    <property type="match status" value="1"/>
</dbReference>
<dbReference type="EMBL" id="LPWH01000110">
    <property type="protein sequence ID" value="POQ99196.1"/>
    <property type="molecule type" value="Genomic_DNA"/>
</dbReference>
<sequence length="233" mass="26182">MVKNIFEAIPERFWTQTPLFHGLDEPGRRQVSRAYRWALANYQPGQYLAAMGDPMDRLLLVVRGTIAAEVIAPRGVLIIETLTRGALLAGPVLFTRDPRFPVQVRVVQETQILSLPRSEALRLLGENPVVLENFLREGGERILFLAEKIRLLQFASIRQKIAGHFLELSRRQGGCEITLDYTLERLADLFGVTRPALSRCLGQMVDEGSVTRREGKGCFRISPSGLEAVLEED</sequence>
<protein>
    <submittedName>
        <fullName evidence="6">cAMP-binding protein</fullName>
    </submittedName>
</protein>
<evidence type="ECO:0000313" key="6">
    <source>
        <dbReference type="EMBL" id="POQ99196.1"/>
    </source>
</evidence>
<organism evidence="6 7">
    <name type="scientific">Alkalispirochaeta sphaeroplastigenens</name>
    <dbReference type="NCBI Taxonomy" id="1187066"/>
    <lineage>
        <taxon>Bacteria</taxon>
        <taxon>Pseudomonadati</taxon>
        <taxon>Spirochaetota</taxon>
        <taxon>Spirochaetia</taxon>
        <taxon>Spirochaetales</taxon>
        <taxon>Spirochaetaceae</taxon>
        <taxon>Alkalispirochaeta</taxon>
    </lineage>
</organism>
<dbReference type="SMART" id="SM00419">
    <property type="entry name" value="HTH_CRP"/>
    <property type="match status" value="1"/>
</dbReference>
<evidence type="ECO:0000256" key="2">
    <source>
        <dbReference type="ARBA" id="ARBA00023125"/>
    </source>
</evidence>
<evidence type="ECO:0000313" key="7">
    <source>
        <dbReference type="Proteomes" id="UP000237350"/>
    </source>
</evidence>
<keyword evidence="1" id="KW-0805">Transcription regulation</keyword>
<reference evidence="7" key="1">
    <citation type="submission" date="2015-12" db="EMBL/GenBank/DDBJ databases">
        <authorList>
            <person name="Lodha T.D."/>
            <person name="Chintalapati S."/>
            <person name="Chintalapati V.R."/>
            <person name="Sravanthi T."/>
        </authorList>
    </citation>
    <scope>NUCLEOTIDE SEQUENCE [LARGE SCALE GENOMIC DNA]</scope>
    <source>
        <strain evidence="7">JC133</strain>
    </source>
</reference>
<dbReference type="PROSITE" id="PS51063">
    <property type="entry name" value="HTH_CRP_2"/>
    <property type="match status" value="1"/>
</dbReference>
<evidence type="ECO:0000256" key="3">
    <source>
        <dbReference type="ARBA" id="ARBA00023163"/>
    </source>
</evidence>
<dbReference type="GO" id="GO:0006355">
    <property type="term" value="P:regulation of DNA-templated transcription"/>
    <property type="evidence" value="ECO:0007669"/>
    <property type="project" value="InterPro"/>
</dbReference>
<keyword evidence="3" id="KW-0804">Transcription</keyword>
<dbReference type="InterPro" id="IPR014710">
    <property type="entry name" value="RmlC-like_jellyroll"/>
</dbReference>
<dbReference type="Proteomes" id="UP000237350">
    <property type="component" value="Unassembled WGS sequence"/>
</dbReference>
<feature type="domain" description="Cyclic nucleotide-binding" evidence="4">
    <location>
        <begin position="19"/>
        <end position="141"/>
    </location>
</feature>
<name>A0A2S4JI33_9SPIO</name>
<evidence type="ECO:0000259" key="4">
    <source>
        <dbReference type="PROSITE" id="PS50042"/>
    </source>
</evidence>
<dbReference type="Pfam" id="PF00027">
    <property type="entry name" value="cNMP_binding"/>
    <property type="match status" value="1"/>
</dbReference>
<keyword evidence="7" id="KW-1185">Reference proteome</keyword>
<feature type="domain" description="HTH crp-type" evidence="5">
    <location>
        <begin position="155"/>
        <end position="225"/>
    </location>
</feature>
<evidence type="ECO:0000259" key="5">
    <source>
        <dbReference type="PROSITE" id="PS51063"/>
    </source>
</evidence>
<accession>A0A2S4JI33</accession>
<dbReference type="GO" id="GO:0003677">
    <property type="term" value="F:DNA binding"/>
    <property type="evidence" value="ECO:0007669"/>
    <property type="project" value="UniProtKB-KW"/>
</dbReference>
<dbReference type="InterPro" id="IPR018490">
    <property type="entry name" value="cNMP-bd_dom_sf"/>
</dbReference>